<dbReference type="Proteomes" id="UP000502041">
    <property type="component" value="Chromosome"/>
</dbReference>
<dbReference type="Pfam" id="PF00534">
    <property type="entry name" value="Glycos_transf_1"/>
    <property type="match status" value="1"/>
</dbReference>
<feature type="domain" description="Glycosyl transferase family 1" evidence="2">
    <location>
        <begin position="276"/>
        <end position="424"/>
    </location>
</feature>
<dbReference type="GO" id="GO:0102710">
    <property type="term" value="F:D-inositol-3-phosphate glycosyltransferase activity"/>
    <property type="evidence" value="ECO:0007669"/>
    <property type="project" value="UniProtKB-EC"/>
</dbReference>
<protein>
    <submittedName>
        <fullName evidence="3">D-inositol-3-phosphate glycosyltransferase</fullName>
        <ecNumber evidence="3">2.4.1.250</ecNumber>
    </submittedName>
</protein>
<keyword evidence="3" id="KW-0328">Glycosyltransferase</keyword>
<evidence type="ECO:0000313" key="3">
    <source>
        <dbReference type="EMBL" id="QJC55213.1"/>
    </source>
</evidence>
<dbReference type="EC" id="2.4.1.250" evidence="3"/>
<name>A0A6H2H5Y3_9BURK</name>
<evidence type="ECO:0000259" key="2">
    <source>
        <dbReference type="Pfam" id="PF00534"/>
    </source>
</evidence>
<dbReference type="RefSeq" id="WP_168921112.1">
    <property type="nucleotide sequence ID" value="NZ_CP051461.1"/>
</dbReference>
<keyword evidence="4" id="KW-1185">Reference proteome</keyword>
<keyword evidence="1 3" id="KW-0808">Transferase</keyword>
<reference evidence="3 4" key="1">
    <citation type="submission" date="2020-04" db="EMBL/GenBank/DDBJ databases">
        <title>Complete genome of a Psychrophilic, Marine, Gas Vacuolate Bacterium Polaromonas vacuolata KCTC 22033T.</title>
        <authorList>
            <person name="Hwang K."/>
            <person name="Kim K.M."/>
        </authorList>
    </citation>
    <scope>NUCLEOTIDE SEQUENCE [LARGE SCALE GENOMIC DNA]</scope>
    <source>
        <strain evidence="3 4">KCTC 22033</strain>
    </source>
</reference>
<sequence length="459" mass="52040">MSGTNPSVCVDVTTLIHWQRPAVGIVRVEQQLCRWLLSELPPNLHFVAFDSSKGQFKQLTHSAVQSHLDRLDSYSTAQHVTAQQALPNLEERLRRKALSLLSFVPAPWRLSAYRQLLKARPIIHTWVKLARRVRSKLKSNAAVQTPAEDNTFFELPRGSTYISLGLDWNYKDMAQIYRIKKAQDLKLLLFCYDIIPIRLPHLCVADVSRQFAHYFVDLAWCADLILCISESSQRDLTGFLGNMSVPQPRTEVIRLGADILPGQGETGPVSEGISRFTNEPYILFVSTIERRKNHEILYRAYTRLAEEGLALPQLIFVGMPGWGVGELHADLALDPRTQGRIHALNHVNDIELAHLYQNASFTVYPSLYEGWGLPVAESLAYGKFCLCANTSSLPEVGEQWVEYLDPWDLPAWVERLRFFITHPEEIAQRNAAISAGYSPHPWRQTAADIYRHACALSQS</sequence>
<organism evidence="3 4">
    <name type="scientific">Polaromonas vacuolata</name>
    <dbReference type="NCBI Taxonomy" id="37448"/>
    <lineage>
        <taxon>Bacteria</taxon>
        <taxon>Pseudomonadati</taxon>
        <taxon>Pseudomonadota</taxon>
        <taxon>Betaproteobacteria</taxon>
        <taxon>Burkholderiales</taxon>
        <taxon>Comamonadaceae</taxon>
        <taxon>Polaromonas</taxon>
    </lineage>
</organism>
<dbReference type="SUPFAM" id="SSF53756">
    <property type="entry name" value="UDP-Glycosyltransferase/glycogen phosphorylase"/>
    <property type="match status" value="1"/>
</dbReference>
<dbReference type="Gene3D" id="3.40.50.2000">
    <property type="entry name" value="Glycogen Phosphorylase B"/>
    <property type="match status" value="1"/>
</dbReference>
<dbReference type="AlphaFoldDB" id="A0A6H2H5Y3"/>
<gene>
    <name evidence="3" type="primary">mshA_2</name>
    <name evidence="3" type="ORF">HC248_00491</name>
</gene>
<dbReference type="PANTHER" id="PTHR46401:SF2">
    <property type="entry name" value="GLYCOSYLTRANSFERASE WBBK-RELATED"/>
    <property type="match status" value="1"/>
</dbReference>
<dbReference type="InterPro" id="IPR001296">
    <property type="entry name" value="Glyco_trans_1"/>
</dbReference>
<proteinExistence type="predicted"/>
<dbReference type="PANTHER" id="PTHR46401">
    <property type="entry name" value="GLYCOSYLTRANSFERASE WBBK-RELATED"/>
    <property type="match status" value="1"/>
</dbReference>
<accession>A0A6H2H5Y3</accession>
<dbReference type="EMBL" id="CP051461">
    <property type="protein sequence ID" value="QJC55213.1"/>
    <property type="molecule type" value="Genomic_DNA"/>
</dbReference>
<dbReference type="CDD" id="cd03809">
    <property type="entry name" value="GT4_MtfB-like"/>
    <property type="match status" value="1"/>
</dbReference>
<evidence type="ECO:0000313" key="4">
    <source>
        <dbReference type="Proteomes" id="UP000502041"/>
    </source>
</evidence>
<evidence type="ECO:0000256" key="1">
    <source>
        <dbReference type="ARBA" id="ARBA00022679"/>
    </source>
</evidence>
<dbReference type="KEGG" id="pvac:HC248_00491"/>